<dbReference type="PROSITE" id="PS50863">
    <property type="entry name" value="B3"/>
    <property type="match status" value="1"/>
</dbReference>
<keyword evidence="8" id="KW-1185">Reference proteome</keyword>
<evidence type="ECO:0000256" key="1">
    <source>
        <dbReference type="ARBA" id="ARBA00004123"/>
    </source>
</evidence>
<evidence type="ECO:0000313" key="7">
    <source>
        <dbReference type="EMBL" id="KAK1604350.1"/>
    </source>
</evidence>
<evidence type="ECO:0000256" key="5">
    <source>
        <dbReference type="ARBA" id="ARBA00023242"/>
    </source>
</evidence>
<evidence type="ECO:0000256" key="3">
    <source>
        <dbReference type="ARBA" id="ARBA00023125"/>
    </source>
</evidence>
<name>A0AAD8QK71_LOLMU</name>
<keyword evidence="4" id="KW-0804">Transcription</keyword>
<organism evidence="7 8">
    <name type="scientific">Lolium multiflorum</name>
    <name type="common">Italian ryegrass</name>
    <name type="synonym">Lolium perenne subsp. multiflorum</name>
    <dbReference type="NCBI Taxonomy" id="4521"/>
    <lineage>
        <taxon>Eukaryota</taxon>
        <taxon>Viridiplantae</taxon>
        <taxon>Streptophyta</taxon>
        <taxon>Embryophyta</taxon>
        <taxon>Tracheophyta</taxon>
        <taxon>Spermatophyta</taxon>
        <taxon>Magnoliopsida</taxon>
        <taxon>Liliopsida</taxon>
        <taxon>Poales</taxon>
        <taxon>Poaceae</taxon>
        <taxon>BOP clade</taxon>
        <taxon>Pooideae</taxon>
        <taxon>Poodae</taxon>
        <taxon>Poeae</taxon>
        <taxon>Poeae Chloroplast Group 2 (Poeae type)</taxon>
        <taxon>Loliodinae</taxon>
        <taxon>Loliinae</taxon>
        <taxon>Lolium</taxon>
    </lineage>
</organism>
<dbReference type="GO" id="GO:0005634">
    <property type="term" value="C:nucleus"/>
    <property type="evidence" value="ECO:0007669"/>
    <property type="project" value="UniProtKB-SubCell"/>
</dbReference>
<dbReference type="SUPFAM" id="SSF101936">
    <property type="entry name" value="DNA-binding pseudobarrel domain"/>
    <property type="match status" value="1"/>
</dbReference>
<proteinExistence type="predicted"/>
<dbReference type="InterPro" id="IPR044837">
    <property type="entry name" value="REM16-like"/>
</dbReference>
<dbReference type="PANTHER" id="PTHR31391:SF64">
    <property type="entry name" value="B3 DOMAIN-CONTAINING PROTEIN OS06G0112300"/>
    <property type="match status" value="1"/>
</dbReference>
<dbReference type="Proteomes" id="UP001231189">
    <property type="component" value="Unassembled WGS sequence"/>
</dbReference>
<dbReference type="GO" id="GO:0003677">
    <property type="term" value="F:DNA binding"/>
    <property type="evidence" value="ECO:0007669"/>
    <property type="project" value="UniProtKB-KW"/>
</dbReference>
<feature type="domain" description="TF-B3" evidence="6">
    <location>
        <begin position="50"/>
        <end position="148"/>
    </location>
</feature>
<keyword evidence="2" id="KW-0805">Transcription regulation</keyword>
<evidence type="ECO:0000259" key="6">
    <source>
        <dbReference type="PROSITE" id="PS50863"/>
    </source>
</evidence>
<accession>A0AAD8QK71</accession>
<dbReference type="EMBL" id="JAUUTY010000007">
    <property type="protein sequence ID" value="KAK1604350.1"/>
    <property type="molecule type" value="Genomic_DNA"/>
</dbReference>
<protein>
    <recommendedName>
        <fullName evidence="6">TF-B3 domain-containing protein</fullName>
    </recommendedName>
</protein>
<reference evidence="7" key="1">
    <citation type="submission" date="2023-07" db="EMBL/GenBank/DDBJ databases">
        <title>A chromosome-level genome assembly of Lolium multiflorum.</title>
        <authorList>
            <person name="Chen Y."/>
            <person name="Copetti D."/>
            <person name="Kolliker R."/>
            <person name="Studer B."/>
        </authorList>
    </citation>
    <scope>NUCLEOTIDE SEQUENCE</scope>
    <source>
        <strain evidence="7">02402/16</strain>
        <tissue evidence="7">Leaf</tissue>
    </source>
</reference>
<dbReference type="PANTHER" id="PTHR31391">
    <property type="entry name" value="B3 DOMAIN-CONTAINING PROTEIN OS11G0197600-RELATED"/>
    <property type="match status" value="1"/>
</dbReference>
<comment type="subcellular location">
    <subcellularLocation>
        <location evidence="1">Nucleus</location>
    </subcellularLocation>
</comment>
<evidence type="ECO:0000256" key="4">
    <source>
        <dbReference type="ARBA" id="ARBA00023163"/>
    </source>
</evidence>
<evidence type="ECO:0000256" key="2">
    <source>
        <dbReference type="ARBA" id="ARBA00023015"/>
    </source>
</evidence>
<keyword evidence="3" id="KW-0238">DNA-binding</keyword>
<sequence>MEIPAGPSRKLPAVHLVKPKLEPGEESLPARLNAGEDQETTPLSGRRPFFTAIMAKTHVQKPYQLAIPAHFHRRLPARRTAAVLRCGGGSWIMSYCGDNRLKRLDGAWADFAVDNGLLVGDACVFELVSGGGVRGQELVFEVQVLRGGGMPGEIADKGATADDPIVIAD</sequence>
<dbReference type="AlphaFoldDB" id="A0AAD8QK71"/>
<gene>
    <name evidence="7" type="ORF">QYE76_028023</name>
</gene>
<dbReference type="CDD" id="cd10017">
    <property type="entry name" value="B3_DNA"/>
    <property type="match status" value="1"/>
</dbReference>
<dbReference type="Pfam" id="PF02362">
    <property type="entry name" value="B3"/>
    <property type="match status" value="1"/>
</dbReference>
<comment type="caution">
    <text evidence="7">The sequence shown here is derived from an EMBL/GenBank/DDBJ whole genome shotgun (WGS) entry which is preliminary data.</text>
</comment>
<dbReference type="Gene3D" id="2.40.330.10">
    <property type="entry name" value="DNA-binding pseudobarrel domain"/>
    <property type="match status" value="1"/>
</dbReference>
<evidence type="ECO:0000313" key="8">
    <source>
        <dbReference type="Proteomes" id="UP001231189"/>
    </source>
</evidence>
<dbReference type="InterPro" id="IPR015300">
    <property type="entry name" value="DNA-bd_pseudobarrel_sf"/>
</dbReference>
<keyword evidence="5" id="KW-0539">Nucleus</keyword>
<dbReference type="SMART" id="SM01019">
    <property type="entry name" value="B3"/>
    <property type="match status" value="1"/>
</dbReference>
<dbReference type="InterPro" id="IPR003340">
    <property type="entry name" value="B3_DNA-bd"/>
</dbReference>